<evidence type="ECO:0000313" key="2">
    <source>
        <dbReference type="EMBL" id="MBW74242.1"/>
    </source>
</evidence>
<feature type="chain" id="PRO_5014908569" evidence="1">
    <location>
        <begin position="16"/>
        <end position="103"/>
    </location>
</feature>
<reference evidence="2" key="1">
    <citation type="submission" date="2018-01" db="EMBL/GenBank/DDBJ databases">
        <title>An insight into the sialome of Amazonian anophelines.</title>
        <authorList>
            <person name="Ribeiro J.M."/>
            <person name="Scarpassa V."/>
            <person name="Calvo E."/>
        </authorList>
    </citation>
    <scope>NUCLEOTIDE SEQUENCE</scope>
</reference>
<keyword evidence="1" id="KW-0732">Signal</keyword>
<protein>
    <submittedName>
        <fullName evidence="2">Putative secreted protein</fullName>
    </submittedName>
</protein>
<sequence>MTYIFCLAIVALVHGGKKVPQKLQERFARALSIRMIVKIRFVTHSNTKKHILADHVHAIQRIKDDRSLLVICLLLFDTSTDTHCATWLRGFYFYYHYQCVQQN</sequence>
<dbReference type="EMBL" id="GGFL01010064">
    <property type="protein sequence ID" value="MBW74242.1"/>
    <property type="molecule type" value="Transcribed_RNA"/>
</dbReference>
<feature type="signal peptide" evidence="1">
    <location>
        <begin position="1"/>
        <end position="15"/>
    </location>
</feature>
<dbReference type="AlphaFoldDB" id="A0A2M4D9H8"/>
<organism evidence="2">
    <name type="scientific">Anopheles darlingi</name>
    <name type="common">Mosquito</name>
    <dbReference type="NCBI Taxonomy" id="43151"/>
    <lineage>
        <taxon>Eukaryota</taxon>
        <taxon>Metazoa</taxon>
        <taxon>Ecdysozoa</taxon>
        <taxon>Arthropoda</taxon>
        <taxon>Hexapoda</taxon>
        <taxon>Insecta</taxon>
        <taxon>Pterygota</taxon>
        <taxon>Neoptera</taxon>
        <taxon>Endopterygota</taxon>
        <taxon>Diptera</taxon>
        <taxon>Nematocera</taxon>
        <taxon>Culicoidea</taxon>
        <taxon>Culicidae</taxon>
        <taxon>Anophelinae</taxon>
        <taxon>Anopheles</taxon>
    </lineage>
</organism>
<name>A0A2M4D9H8_ANODA</name>
<accession>A0A2M4D9H8</accession>
<proteinExistence type="predicted"/>
<evidence type="ECO:0000256" key="1">
    <source>
        <dbReference type="SAM" id="SignalP"/>
    </source>
</evidence>